<dbReference type="InterPro" id="IPR013397">
    <property type="entry name" value="CRISPR-assoc_prot_Csy1"/>
</dbReference>
<dbReference type="STRING" id="1367852.SAMN05216516_10372"/>
<dbReference type="RefSeq" id="WP_230479533.1">
    <property type="nucleotide sequence ID" value="NZ_FOVC01000003.1"/>
</dbReference>
<dbReference type="Pfam" id="PF09611">
    <property type="entry name" value="Cas_Csy1"/>
    <property type="match status" value="1"/>
</dbReference>
<accession>A0A1I4WTV3</accession>
<dbReference type="NCBIfam" id="TIGR02564">
    <property type="entry name" value="cas_Csy1"/>
    <property type="match status" value="1"/>
</dbReference>
<proteinExistence type="predicted"/>
<protein>
    <submittedName>
        <fullName evidence="2">CRISPR-associated protein, Csy1 family</fullName>
    </submittedName>
</protein>
<feature type="coiled-coil region" evidence="1">
    <location>
        <begin position="33"/>
        <end position="60"/>
    </location>
</feature>
<keyword evidence="1" id="KW-0175">Coiled coil</keyword>
<keyword evidence="3" id="KW-1185">Reference proteome</keyword>
<dbReference type="Proteomes" id="UP000242222">
    <property type="component" value="Unassembled WGS sequence"/>
</dbReference>
<dbReference type="AlphaFoldDB" id="A0A1I4WTV3"/>
<dbReference type="EMBL" id="FOVC01000003">
    <property type="protein sequence ID" value="SFN17248.1"/>
    <property type="molecule type" value="Genomic_DNA"/>
</dbReference>
<sequence length="441" mass="50826">MSEVILRDFISDYIAARKQARLEVFDKSAARRLAADADLAAELQQERQELEQRYQPANWLTDAARRAGQISLVSHAAKFTHSDSKSSSVYSRHQHDEGYLASASLPNLTMDAVGNAAALDVARLLQTETDGDSLLACLQREDHRPFAFFAQDRQQLDEWVQGFSQVLNTGAPASHKLSKQIYFPVGGGYHLLNPLFSTSLAHDLYKKLSHYRFGEEAKTIRQAQRSKTWHDQPLVSFPGIAEIHFGGTKPQNISSLNSARGGRLWLLSSRPPMWKKSNKAPENLKSLFTPGERFDRAATEIITLMVNLLTRTGDYTNHRIRAAMDEYIDALTDRLFFISYELQRPEWRGWTLKSPELKRHQQLWLDPWRGKDDRPFRLAWQNDDWQEGVTADFARWLSFRLSKHLPDIGRAERQHWQSSQHFRRRLREMESIIAEGIRCVR</sequence>
<reference evidence="3" key="1">
    <citation type="submission" date="2016-10" db="EMBL/GenBank/DDBJ databases">
        <authorList>
            <person name="Varghese N."/>
            <person name="Submissions S."/>
        </authorList>
    </citation>
    <scope>NUCLEOTIDE SEQUENCE [LARGE SCALE GENOMIC DNA]</scope>
    <source>
        <strain evidence="3">N6PO6</strain>
    </source>
</reference>
<gene>
    <name evidence="2" type="ORF">SAMN05216516_10372</name>
</gene>
<evidence type="ECO:0000313" key="2">
    <source>
        <dbReference type="EMBL" id="SFN17248.1"/>
    </source>
</evidence>
<name>A0A1I4WTV3_9GAMM</name>
<evidence type="ECO:0000256" key="1">
    <source>
        <dbReference type="SAM" id="Coils"/>
    </source>
</evidence>
<evidence type="ECO:0000313" key="3">
    <source>
        <dbReference type="Proteomes" id="UP000242222"/>
    </source>
</evidence>
<organism evidence="2 3">
    <name type="scientific">Izhakiella capsodis</name>
    <dbReference type="NCBI Taxonomy" id="1367852"/>
    <lineage>
        <taxon>Bacteria</taxon>
        <taxon>Pseudomonadati</taxon>
        <taxon>Pseudomonadota</taxon>
        <taxon>Gammaproteobacteria</taxon>
        <taxon>Enterobacterales</taxon>
        <taxon>Erwiniaceae</taxon>
        <taxon>Izhakiella</taxon>
    </lineage>
</organism>